<dbReference type="InterPro" id="IPR023806">
    <property type="entry name" value="CHP03905"/>
</dbReference>
<dbReference type="GO" id="GO:0071897">
    <property type="term" value="P:DNA biosynthetic process"/>
    <property type="evidence" value="ECO:0007669"/>
    <property type="project" value="UniProtKB-KW"/>
</dbReference>
<dbReference type="Pfam" id="PF12637">
    <property type="entry name" value="TSCPD"/>
    <property type="match status" value="1"/>
</dbReference>
<dbReference type="Proteomes" id="UP000031189">
    <property type="component" value="Unassembled WGS sequence"/>
</dbReference>
<evidence type="ECO:0000313" key="7">
    <source>
        <dbReference type="EMBL" id="KHS55791.1"/>
    </source>
</evidence>
<feature type="domain" description="TSCPD" evidence="6">
    <location>
        <begin position="4"/>
        <end position="78"/>
    </location>
</feature>
<evidence type="ECO:0000256" key="4">
    <source>
        <dbReference type="ARBA" id="ARBA00022741"/>
    </source>
</evidence>
<dbReference type="EC" id="1.17.4.1" evidence="2"/>
<dbReference type="EMBL" id="JWHR01000147">
    <property type="protein sequence ID" value="KHS55791.1"/>
    <property type="molecule type" value="Genomic_DNA"/>
</dbReference>
<evidence type="ECO:0000256" key="2">
    <source>
        <dbReference type="ARBA" id="ARBA00012274"/>
    </source>
</evidence>
<evidence type="ECO:0000256" key="5">
    <source>
        <dbReference type="ARBA" id="ARBA00047754"/>
    </source>
</evidence>
<evidence type="ECO:0000256" key="3">
    <source>
        <dbReference type="ARBA" id="ARBA00022634"/>
    </source>
</evidence>
<dbReference type="NCBIfam" id="TIGR03905">
    <property type="entry name" value="TIGR03905_4_Cys"/>
    <property type="match status" value="1"/>
</dbReference>
<dbReference type="GO" id="GO:0004748">
    <property type="term" value="F:ribonucleoside-diphosphate reductase activity, thioredoxin disulfide as acceptor"/>
    <property type="evidence" value="ECO:0007669"/>
    <property type="project" value="UniProtKB-EC"/>
</dbReference>
<comment type="caution">
    <text evidence="7">The sequence shown here is derived from an EMBL/GenBank/DDBJ whole genome shotgun (WGS) entry which is preliminary data.</text>
</comment>
<evidence type="ECO:0000256" key="1">
    <source>
        <dbReference type="ARBA" id="ARBA00007405"/>
    </source>
</evidence>
<gene>
    <name evidence="7" type="ORF">QX51_17460</name>
</gene>
<evidence type="ECO:0000259" key="6">
    <source>
        <dbReference type="Pfam" id="PF12637"/>
    </source>
</evidence>
<dbReference type="OrthoDB" id="9801525at2"/>
<sequence>MYRYYTHGVCAKSILLNIEDDILLDVVFDGGCDGSLIALKHFVEGRHIDEIIDELEYIPCRNRNTSCPDQLAKALKIYRDYVFNKE</sequence>
<evidence type="ECO:0000313" key="8">
    <source>
        <dbReference type="Proteomes" id="UP000031189"/>
    </source>
</evidence>
<dbReference type="GO" id="GO:0000166">
    <property type="term" value="F:nucleotide binding"/>
    <property type="evidence" value="ECO:0007669"/>
    <property type="project" value="UniProtKB-KW"/>
</dbReference>
<dbReference type="RefSeq" id="WP_039681183.1">
    <property type="nucleotide sequence ID" value="NZ_JAWGXO010000001.1"/>
</dbReference>
<comment type="catalytic activity">
    <reaction evidence="5">
        <text>a 2'-deoxyribonucleoside 5'-diphosphate + [thioredoxin]-disulfide + H2O = a ribonucleoside 5'-diphosphate + [thioredoxin]-dithiol</text>
        <dbReference type="Rhea" id="RHEA:23252"/>
        <dbReference type="Rhea" id="RHEA-COMP:10698"/>
        <dbReference type="Rhea" id="RHEA-COMP:10700"/>
        <dbReference type="ChEBI" id="CHEBI:15377"/>
        <dbReference type="ChEBI" id="CHEBI:29950"/>
        <dbReference type="ChEBI" id="CHEBI:50058"/>
        <dbReference type="ChEBI" id="CHEBI:57930"/>
        <dbReference type="ChEBI" id="CHEBI:73316"/>
        <dbReference type="EC" id="1.17.4.1"/>
    </reaction>
</comment>
<keyword evidence="4" id="KW-0547">Nucleotide-binding</keyword>
<protein>
    <recommendedName>
        <fullName evidence="2">ribonucleoside-diphosphate reductase</fullName>
        <ecNumber evidence="2">1.17.4.1</ecNumber>
    </recommendedName>
</protein>
<keyword evidence="3" id="KW-0237">DNA synthesis</keyword>
<reference evidence="7 8" key="1">
    <citation type="submission" date="2014-12" db="EMBL/GenBank/DDBJ databases">
        <title>Draft genome sequence of Terrisporobacter sp. 08-306576, isolated from the blood culture of a bacteremia patient.</title>
        <authorList>
            <person name="Lund L.C."/>
            <person name="Sydenham T.V."/>
            <person name="Hogh S.V."/>
            <person name="Skov M.N."/>
            <person name="Kemp M."/>
            <person name="Justesen U.S."/>
        </authorList>
    </citation>
    <scope>NUCLEOTIDE SEQUENCE [LARGE SCALE GENOMIC DNA]</scope>
    <source>
        <strain evidence="7 8">08-306576</strain>
    </source>
</reference>
<comment type="similarity">
    <text evidence="1">Belongs to the ribonucleoside diphosphate reductase class-2 family.</text>
</comment>
<dbReference type="AlphaFoldDB" id="A0A0B3VGC3"/>
<organism evidence="7 8">
    <name type="scientific">Terrisporobacter othiniensis</name>
    <dbReference type="NCBI Taxonomy" id="1577792"/>
    <lineage>
        <taxon>Bacteria</taxon>
        <taxon>Bacillati</taxon>
        <taxon>Bacillota</taxon>
        <taxon>Clostridia</taxon>
        <taxon>Peptostreptococcales</taxon>
        <taxon>Peptostreptococcaceae</taxon>
        <taxon>Terrisporobacter</taxon>
    </lineage>
</organism>
<keyword evidence="8" id="KW-1185">Reference proteome</keyword>
<name>A0A0B3VGC3_9FIRM</name>
<dbReference type="InterPro" id="IPR024434">
    <property type="entry name" value="TSCPD_dom"/>
</dbReference>
<accession>A0A0B3VGC3</accession>
<proteinExistence type="inferred from homology"/>